<comment type="caution">
    <text evidence="6">The sequence shown here is derived from an EMBL/GenBank/DDBJ whole genome shotgun (WGS) entry which is preliminary data.</text>
</comment>
<dbReference type="EMBL" id="CAJZAH010000001">
    <property type="protein sequence ID" value="CAG9168069.1"/>
    <property type="molecule type" value="Genomic_DNA"/>
</dbReference>
<evidence type="ECO:0000259" key="5">
    <source>
        <dbReference type="PROSITE" id="PS50931"/>
    </source>
</evidence>
<dbReference type="Proteomes" id="UP000721236">
    <property type="component" value="Unassembled WGS sequence"/>
</dbReference>
<dbReference type="InterPro" id="IPR000847">
    <property type="entry name" value="LysR_HTH_N"/>
</dbReference>
<protein>
    <submittedName>
        <fullName evidence="6">HTH-type transcriptional regulator DmlR</fullName>
    </submittedName>
</protein>
<comment type="similarity">
    <text evidence="1">Belongs to the LysR transcriptional regulatory family.</text>
</comment>
<dbReference type="Gene3D" id="3.40.190.290">
    <property type="match status" value="1"/>
</dbReference>
<dbReference type="PROSITE" id="PS50931">
    <property type="entry name" value="HTH_LYSR"/>
    <property type="match status" value="1"/>
</dbReference>
<dbReference type="Pfam" id="PF00126">
    <property type="entry name" value="HTH_1"/>
    <property type="match status" value="1"/>
</dbReference>
<dbReference type="InterPro" id="IPR036390">
    <property type="entry name" value="WH_DNA-bd_sf"/>
</dbReference>
<evidence type="ECO:0000256" key="2">
    <source>
        <dbReference type="ARBA" id="ARBA00023015"/>
    </source>
</evidence>
<reference evidence="6 7" key="1">
    <citation type="submission" date="2021-08" db="EMBL/GenBank/DDBJ databases">
        <authorList>
            <person name="Peeters C."/>
        </authorList>
    </citation>
    <scope>NUCLEOTIDE SEQUENCE [LARGE SCALE GENOMIC DNA]</scope>
    <source>
        <strain evidence="6 7">LMG 21510</strain>
    </source>
</reference>
<dbReference type="PANTHER" id="PTHR30537">
    <property type="entry name" value="HTH-TYPE TRANSCRIPTIONAL REGULATOR"/>
    <property type="match status" value="1"/>
</dbReference>
<dbReference type="CDD" id="cd08422">
    <property type="entry name" value="PBP2_CrgA_like"/>
    <property type="match status" value="1"/>
</dbReference>
<dbReference type="SUPFAM" id="SSF46785">
    <property type="entry name" value="Winged helix' DNA-binding domain"/>
    <property type="match status" value="1"/>
</dbReference>
<feature type="domain" description="HTH lysR-type" evidence="5">
    <location>
        <begin position="26"/>
        <end position="83"/>
    </location>
</feature>
<gene>
    <name evidence="6" type="primary">dmlR_11</name>
    <name evidence="6" type="ORF">LMG21510_00948</name>
</gene>
<organism evidence="6 7">
    <name type="scientific">Cupriavidus respiraculi</name>
    <dbReference type="NCBI Taxonomy" id="195930"/>
    <lineage>
        <taxon>Bacteria</taxon>
        <taxon>Pseudomonadati</taxon>
        <taxon>Pseudomonadota</taxon>
        <taxon>Betaproteobacteria</taxon>
        <taxon>Burkholderiales</taxon>
        <taxon>Burkholderiaceae</taxon>
        <taxon>Cupriavidus</taxon>
    </lineage>
</organism>
<evidence type="ECO:0000313" key="6">
    <source>
        <dbReference type="EMBL" id="CAG9168069.1"/>
    </source>
</evidence>
<name>A0ABN7Y3Y2_9BURK</name>
<sequence length="334" mass="37320">MRQAEQAPTGDEGGSVETTLRAAGSDRIELVQTFVRIVQAGNLSQAAAQLGTTQPTVSRRLKALEALLKVRLLQRSTHGMKLTEDGQRCFERAKTLVADWANFEEDLRGVRHEPEGTLRVWVPHAFGQQLLIGPLADYVRRHDKVSVEWLLEDHMPDFVGGAIDCAIHVGEVQDPGTVAIRLGDVPRVVVASPKLLHGMPQPREPEDLERLPWLSMRTFYRTDISLTRDGTDERRRVVFQPRISTDSLYALRSATLLGLGVSVGSSWLFTEDIARGELVHLLPQWHAQPLPMYLIYPYASYYPAKLRSFVDEMRVAVPKALSSRTVQAVVSARA</sequence>
<dbReference type="InterPro" id="IPR005119">
    <property type="entry name" value="LysR_subst-bd"/>
</dbReference>
<keyword evidence="2" id="KW-0805">Transcription regulation</keyword>
<keyword evidence="7" id="KW-1185">Reference proteome</keyword>
<evidence type="ECO:0000313" key="7">
    <source>
        <dbReference type="Proteomes" id="UP000721236"/>
    </source>
</evidence>
<keyword evidence="3" id="KW-0238">DNA-binding</keyword>
<dbReference type="Pfam" id="PF03466">
    <property type="entry name" value="LysR_substrate"/>
    <property type="match status" value="1"/>
</dbReference>
<evidence type="ECO:0000256" key="1">
    <source>
        <dbReference type="ARBA" id="ARBA00009437"/>
    </source>
</evidence>
<keyword evidence="4" id="KW-0804">Transcription</keyword>
<evidence type="ECO:0000256" key="4">
    <source>
        <dbReference type="ARBA" id="ARBA00023163"/>
    </source>
</evidence>
<accession>A0ABN7Y3Y2</accession>
<proteinExistence type="inferred from homology"/>
<dbReference type="PANTHER" id="PTHR30537:SF5">
    <property type="entry name" value="HTH-TYPE TRANSCRIPTIONAL ACTIVATOR TTDR-RELATED"/>
    <property type="match status" value="1"/>
</dbReference>
<evidence type="ECO:0000256" key="3">
    <source>
        <dbReference type="ARBA" id="ARBA00023125"/>
    </source>
</evidence>
<dbReference type="Gene3D" id="1.10.10.10">
    <property type="entry name" value="Winged helix-like DNA-binding domain superfamily/Winged helix DNA-binding domain"/>
    <property type="match status" value="1"/>
</dbReference>
<dbReference type="PRINTS" id="PR00039">
    <property type="entry name" value="HTHLYSR"/>
</dbReference>
<dbReference type="InterPro" id="IPR036388">
    <property type="entry name" value="WH-like_DNA-bd_sf"/>
</dbReference>
<dbReference type="SUPFAM" id="SSF53850">
    <property type="entry name" value="Periplasmic binding protein-like II"/>
    <property type="match status" value="1"/>
</dbReference>
<dbReference type="InterPro" id="IPR058163">
    <property type="entry name" value="LysR-type_TF_proteobact-type"/>
</dbReference>